<protein>
    <recommendedName>
        <fullName evidence="3">YjcQ protein</fullName>
    </recommendedName>
</protein>
<dbReference type="AlphaFoldDB" id="A0A0R2AS86"/>
<dbReference type="Pfam" id="PF09639">
    <property type="entry name" value="YjcQ"/>
    <property type="match status" value="1"/>
</dbReference>
<accession>A0A0R2AS86</accession>
<dbReference type="InterPro" id="IPR036388">
    <property type="entry name" value="WH-like_DNA-bd_sf"/>
</dbReference>
<dbReference type="InterPro" id="IPR018597">
    <property type="entry name" value="Phage_Tuc2009_YjcQ"/>
</dbReference>
<dbReference type="Gene3D" id="1.10.10.10">
    <property type="entry name" value="Winged helix-like DNA-binding domain superfamily/Winged helix DNA-binding domain"/>
    <property type="match status" value="1"/>
</dbReference>
<dbReference type="InterPro" id="IPR036390">
    <property type="entry name" value="WH_DNA-bd_sf"/>
</dbReference>
<comment type="caution">
    <text evidence="1">The sequence shown here is derived from an EMBL/GenBank/DDBJ whole genome shotgun (WGS) entry which is preliminary data.</text>
</comment>
<reference evidence="1 2" key="1">
    <citation type="journal article" date="2015" name="Genome Announc.">
        <title>Expanding the biotechnology potential of lactobacilli through comparative genomics of 213 strains and associated genera.</title>
        <authorList>
            <person name="Sun Z."/>
            <person name="Harris H.M."/>
            <person name="McCann A."/>
            <person name="Guo C."/>
            <person name="Argimon S."/>
            <person name="Zhang W."/>
            <person name="Yang X."/>
            <person name="Jeffery I.B."/>
            <person name="Cooney J.C."/>
            <person name="Kagawa T.F."/>
            <person name="Liu W."/>
            <person name="Song Y."/>
            <person name="Salvetti E."/>
            <person name="Wrobel A."/>
            <person name="Rasinkangas P."/>
            <person name="Parkhill J."/>
            <person name="Rea M.C."/>
            <person name="O'Sullivan O."/>
            <person name="Ritari J."/>
            <person name="Douillard F.P."/>
            <person name="Paul Ross R."/>
            <person name="Yang R."/>
            <person name="Briner A.E."/>
            <person name="Felis G.E."/>
            <person name="de Vos W.M."/>
            <person name="Barrangou R."/>
            <person name="Klaenhammer T.R."/>
            <person name="Caufield P.W."/>
            <person name="Cui Y."/>
            <person name="Zhang H."/>
            <person name="O'Toole P.W."/>
        </authorList>
    </citation>
    <scope>NUCLEOTIDE SEQUENCE [LARGE SCALE GENOMIC DNA]</scope>
    <source>
        <strain evidence="1 2">DSM 20452</strain>
    </source>
</reference>
<proteinExistence type="predicted"/>
<sequence length="123" mass="13999">MGAFLVRGGVNMKSNSYARVACKILKYLNDCYENGLEASIDSLNANMLGISDRQFYQTMKMLSDDGYVKGVEFMDVVPPENSVLNHPRNWHITSQGIQYLEENSLMQKAYKVAKEARDWLPLI</sequence>
<dbReference type="SUPFAM" id="SSF46785">
    <property type="entry name" value="Winged helix' DNA-binding domain"/>
    <property type="match status" value="1"/>
</dbReference>
<dbReference type="Proteomes" id="UP000051612">
    <property type="component" value="Unassembled WGS sequence"/>
</dbReference>
<name>A0A0R2AS86_9LACO</name>
<organism evidence="1 2">
    <name type="scientific">Ligilactobacillus murinus DSM 20452 = NBRC 14221</name>
    <dbReference type="NCBI Taxonomy" id="1423772"/>
    <lineage>
        <taxon>Bacteria</taxon>
        <taxon>Bacillati</taxon>
        <taxon>Bacillota</taxon>
        <taxon>Bacilli</taxon>
        <taxon>Lactobacillales</taxon>
        <taxon>Lactobacillaceae</taxon>
        <taxon>Ligilactobacillus</taxon>
    </lineage>
</organism>
<evidence type="ECO:0000313" key="1">
    <source>
        <dbReference type="EMBL" id="KRM70222.1"/>
    </source>
</evidence>
<evidence type="ECO:0008006" key="3">
    <source>
        <dbReference type="Google" id="ProtNLM"/>
    </source>
</evidence>
<dbReference type="PATRIC" id="fig|1423772.3.peg.1858"/>
<dbReference type="EMBL" id="AYYN01000176">
    <property type="protein sequence ID" value="KRM70222.1"/>
    <property type="molecule type" value="Genomic_DNA"/>
</dbReference>
<gene>
    <name evidence="1" type="ORF">FC48_GL001747</name>
</gene>
<evidence type="ECO:0000313" key="2">
    <source>
        <dbReference type="Proteomes" id="UP000051612"/>
    </source>
</evidence>